<gene>
    <name evidence="1" type="ORF">IPO85_03035</name>
</gene>
<name>A0A9D7S787_9BACT</name>
<evidence type="ECO:0000313" key="2">
    <source>
        <dbReference type="Proteomes" id="UP000808349"/>
    </source>
</evidence>
<evidence type="ECO:0000313" key="1">
    <source>
        <dbReference type="EMBL" id="MBK9716495.1"/>
    </source>
</evidence>
<organism evidence="1 2">
    <name type="scientific">Candidatus Defluviibacterium haderslevense</name>
    <dbReference type="NCBI Taxonomy" id="2981993"/>
    <lineage>
        <taxon>Bacteria</taxon>
        <taxon>Pseudomonadati</taxon>
        <taxon>Bacteroidota</taxon>
        <taxon>Saprospiria</taxon>
        <taxon>Saprospirales</taxon>
        <taxon>Saprospiraceae</taxon>
        <taxon>Candidatus Defluviibacterium</taxon>
    </lineage>
</organism>
<accession>A0A9D7S787</accession>
<protein>
    <recommendedName>
        <fullName evidence="3">DUF1569 domain-containing protein</fullName>
    </recommendedName>
</protein>
<dbReference type="EMBL" id="JADKFW010000004">
    <property type="protein sequence ID" value="MBK9716495.1"/>
    <property type="molecule type" value="Genomic_DNA"/>
</dbReference>
<proteinExistence type="predicted"/>
<comment type="caution">
    <text evidence="1">The sequence shown here is derived from an EMBL/GenBank/DDBJ whole genome shotgun (WGS) entry which is preliminary data.</text>
</comment>
<dbReference type="Proteomes" id="UP000808349">
    <property type="component" value="Unassembled WGS sequence"/>
</dbReference>
<dbReference type="AlphaFoldDB" id="A0A9D7S787"/>
<sequence>MDKKLFLTSEFINLLQPLDPNSNGKWGLMNVHQMVEHLIESFKVANGNVIVNEIITPLEKLEKMQSFIRSEIPFKENTKNALMPDTPAPIINIDYLDSLKNLQFEINEMYHFYDVNPNSKLRNPFFGDLDLSLNEALLFKHVTHHCKQFGITIIN</sequence>
<evidence type="ECO:0008006" key="3">
    <source>
        <dbReference type="Google" id="ProtNLM"/>
    </source>
</evidence>
<reference evidence="1 2" key="1">
    <citation type="submission" date="2020-10" db="EMBL/GenBank/DDBJ databases">
        <title>Connecting structure to function with the recovery of over 1000 high-quality activated sludge metagenome-assembled genomes encoding full-length rRNA genes using long-read sequencing.</title>
        <authorList>
            <person name="Singleton C.M."/>
            <person name="Petriglieri F."/>
            <person name="Kristensen J.M."/>
            <person name="Kirkegaard R.H."/>
            <person name="Michaelsen T.Y."/>
            <person name="Andersen M.H."/>
            <person name="Karst S.M."/>
            <person name="Dueholm M.S."/>
            <person name="Nielsen P.H."/>
            <person name="Albertsen M."/>
        </authorList>
    </citation>
    <scope>NUCLEOTIDE SEQUENCE [LARGE SCALE GENOMIC DNA]</scope>
    <source>
        <strain evidence="1">Ribe_18-Q3-R11-54_BAT3C.373</strain>
    </source>
</reference>